<dbReference type="RefSeq" id="WP_183075490.1">
    <property type="nucleotide sequence ID" value="NZ_RBLG01000002.1"/>
</dbReference>
<feature type="transmembrane region" description="Helical" evidence="1">
    <location>
        <begin position="7"/>
        <end position="26"/>
    </location>
</feature>
<name>A0A495PVS7_9FLAO</name>
<keyword evidence="1" id="KW-0472">Membrane</keyword>
<comment type="caution">
    <text evidence="2">The sequence shown here is derived from an EMBL/GenBank/DDBJ whole genome shotgun (WGS) entry which is preliminary data.</text>
</comment>
<evidence type="ECO:0000256" key="1">
    <source>
        <dbReference type="SAM" id="Phobius"/>
    </source>
</evidence>
<accession>A0A495PVS7</accession>
<keyword evidence="1" id="KW-0812">Transmembrane</keyword>
<dbReference type="EMBL" id="RBLG01000002">
    <property type="protein sequence ID" value="RKS53890.1"/>
    <property type="molecule type" value="Genomic_DNA"/>
</dbReference>
<organism evidence="2 3">
    <name type="scientific">Gillisia mitskevichiae</name>
    <dbReference type="NCBI Taxonomy" id="270921"/>
    <lineage>
        <taxon>Bacteria</taxon>
        <taxon>Pseudomonadati</taxon>
        <taxon>Bacteroidota</taxon>
        <taxon>Flavobacteriia</taxon>
        <taxon>Flavobacteriales</taxon>
        <taxon>Flavobacteriaceae</taxon>
        <taxon>Gillisia</taxon>
    </lineage>
</organism>
<keyword evidence="1" id="KW-1133">Transmembrane helix</keyword>
<reference evidence="2 3" key="1">
    <citation type="submission" date="2018-10" db="EMBL/GenBank/DDBJ databases">
        <title>Genomic Encyclopedia of Archaeal and Bacterial Type Strains, Phase II (KMG-II): from individual species to whole genera.</title>
        <authorList>
            <person name="Goeker M."/>
        </authorList>
    </citation>
    <scope>NUCLEOTIDE SEQUENCE [LARGE SCALE GENOMIC DNA]</scope>
    <source>
        <strain evidence="2 3">DSM 19839</strain>
    </source>
</reference>
<gene>
    <name evidence="2" type="ORF">BC962_2155</name>
</gene>
<feature type="transmembrane region" description="Helical" evidence="1">
    <location>
        <begin position="32"/>
        <end position="51"/>
    </location>
</feature>
<evidence type="ECO:0000313" key="3">
    <source>
        <dbReference type="Proteomes" id="UP000276282"/>
    </source>
</evidence>
<dbReference type="AlphaFoldDB" id="A0A495PVS7"/>
<proteinExistence type="predicted"/>
<sequence>MEIQKTGFTLIGVSLIILLGVILKFYPNYNWVFYVIVFLIIAIIIATIIVIQKYNKKK</sequence>
<dbReference type="Proteomes" id="UP000276282">
    <property type="component" value="Unassembled WGS sequence"/>
</dbReference>
<evidence type="ECO:0000313" key="2">
    <source>
        <dbReference type="EMBL" id="RKS53890.1"/>
    </source>
</evidence>
<keyword evidence="3" id="KW-1185">Reference proteome</keyword>
<protein>
    <submittedName>
        <fullName evidence="2">Uncharacterized protein</fullName>
    </submittedName>
</protein>